<keyword evidence="3 4" id="KW-0961">Cell wall biogenesis/degradation</keyword>
<dbReference type="InterPro" id="IPR009009">
    <property type="entry name" value="RlpA-like_DPBB"/>
</dbReference>
<feature type="signal peptide" evidence="4">
    <location>
        <begin position="1"/>
        <end position="22"/>
    </location>
</feature>
<reference evidence="8 9" key="1">
    <citation type="submission" date="2020-06" db="EMBL/GenBank/DDBJ databases">
        <title>Draft genome of Uliginosibacterium sp. IMCC34675.</title>
        <authorList>
            <person name="Song J."/>
        </authorList>
    </citation>
    <scope>NUCLEOTIDE SEQUENCE [LARGE SCALE GENOMIC DNA]</scope>
    <source>
        <strain evidence="8 9">IMCC34675</strain>
    </source>
</reference>
<dbReference type="Pfam" id="PF03330">
    <property type="entry name" value="DPBB_1"/>
    <property type="match status" value="1"/>
</dbReference>
<feature type="domain" description="SPOR" evidence="7">
    <location>
        <begin position="266"/>
        <end position="344"/>
    </location>
</feature>
<dbReference type="InterPro" id="IPR036680">
    <property type="entry name" value="SPOR-like_sf"/>
</dbReference>
<comment type="caution">
    <text evidence="8">The sequence shown here is derived from an EMBL/GenBank/DDBJ whole genome shotgun (WGS) entry which is preliminary data.</text>
</comment>
<dbReference type="RefSeq" id="WP_170019759.1">
    <property type="nucleotide sequence ID" value="NZ_JABCSC020000001.1"/>
</dbReference>
<evidence type="ECO:0000256" key="2">
    <source>
        <dbReference type="ARBA" id="ARBA00023239"/>
    </source>
</evidence>
<evidence type="ECO:0000313" key="9">
    <source>
        <dbReference type="Proteomes" id="UP000778523"/>
    </source>
</evidence>
<dbReference type="PANTHER" id="PTHR34183">
    <property type="entry name" value="ENDOLYTIC PEPTIDOGLYCAN TRANSGLYCOSYLASE RLPA"/>
    <property type="match status" value="1"/>
</dbReference>
<feature type="region of interest" description="Disordered" evidence="6">
    <location>
        <begin position="27"/>
        <end position="82"/>
    </location>
</feature>
<accession>A0ABX2IB55</accession>
<feature type="chain" id="PRO_5044936341" description="Endolytic peptidoglycan transglycosylase RlpA" evidence="4">
    <location>
        <begin position="23"/>
        <end position="344"/>
    </location>
</feature>
<dbReference type="PROSITE" id="PS51724">
    <property type="entry name" value="SPOR"/>
    <property type="match status" value="1"/>
</dbReference>
<sequence length="344" mass="36654" precursor="true">MHSFHSVNLLVVLAMLLLAACASTPYEESTSPRPAPVQKPVAVPAKPAPSSPVLTRKGGGFYKDDGPGEDVPPNLDEIPDAVPRREPIRPANARPYEALGQTFKPMQALGPFSQTGVGSWYGKKFHGAKTSSGERYDMYAMSAAHPTLPLPSYARVTNLENGRSVVVRVNDRGPFLHSRIIDLSYTAAYKLGYVSKGSARLQVDAITAEEIDSGVYARTPALPPAQVASAAPAEAPSRPVIEPVTPDPLEALATAVPAVEPAAPAPLVASGVFLQLGAFASSANADGFRDYVKNELKWLGQDVSTHLVGDKYRLRVGPFNDAAEARRVADRIAAAIRIKPFVVQ</sequence>
<dbReference type="Gene3D" id="2.40.40.10">
    <property type="entry name" value="RlpA-like domain"/>
    <property type="match status" value="1"/>
</dbReference>
<dbReference type="EC" id="4.2.2.-" evidence="4"/>
<dbReference type="Gene3D" id="3.30.70.1070">
    <property type="entry name" value="Sporulation related repeat"/>
    <property type="match status" value="1"/>
</dbReference>
<dbReference type="CDD" id="cd22268">
    <property type="entry name" value="DPBB_RlpA-like"/>
    <property type="match status" value="1"/>
</dbReference>
<evidence type="ECO:0000256" key="3">
    <source>
        <dbReference type="ARBA" id="ARBA00023316"/>
    </source>
</evidence>
<keyword evidence="1 4" id="KW-0732">Signal</keyword>
<protein>
    <recommendedName>
        <fullName evidence="4">Endolytic peptidoglycan transglycosylase RlpA</fullName>
        <ecNumber evidence="4">4.2.2.-</ecNumber>
    </recommendedName>
</protein>
<dbReference type="EMBL" id="JABCSC020000001">
    <property type="protein sequence ID" value="NSL53609.1"/>
    <property type="molecule type" value="Genomic_DNA"/>
</dbReference>
<evidence type="ECO:0000256" key="4">
    <source>
        <dbReference type="HAMAP-Rule" id="MF_02071"/>
    </source>
</evidence>
<proteinExistence type="inferred from homology"/>
<dbReference type="InterPro" id="IPR012997">
    <property type="entry name" value="RplA"/>
</dbReference>
<dbReference type="SUPFAM" id="SSF50685">
    <property type="entry name" value="Barwin-like endoglucanases"/>
    <property type="match status" value="1"/>
</dbReference>
<keyword evidence="2 4" id="KW-0456">Lyase</keyword>
<organism evidence="8 9">
    <name type="scientific">Uliginosibacterium aquaticum</name>
    <dbReference type="NCBI Taxonomy" id="2731212"/>
    <lineage>
        <taxon>Bacteria</taxon>
        <taxon>Pseudomonadati</taxon>
        <taxon>Pseudomonadota</taxon>
        <taxon>Betaproteobacteria</taxon>
        <taxon>Rhodocyclales</taxon>
        <taxon>Zoogloeaceae</taxon>
        <taxon>Uliginosibacterium</taxon>
    </lineage>
</organism>
<evidence type="ECO:0000256" key="6">
    <source>
        <dbReference type="SAM" id="MobiDB-lite"/>
    </source>
</evidence>
<dbReference type="InterPro" id="IPR007730">
    <property type="entry name" value="SPOR-like_dom"/>
</dbReference>
<dbReference type="NCBIfam" id="TIGR00413">
    <property type="entry name" value="rlpA"/>
    <property type="match status" value="1"/>
</dbReference>
<comment type="function">
    <text evidence="4">Lytic transglycosylase with a strong preference for naked glycan strands that lack stem peptides.</text>
</comment>
<name>A0ABX2IB55_9RHOO</name>
<feature type="compositionally biased region" description="Low complexity" evidence="6">
    <location>
        <begin position="36"/>
        <end position="45"/>
    </location>
</feature>
<dbReference type="InterPro" id="IPR034718">
    <property type="entry name" value="RlpA"/>
</dbReference>
<dbReference type="Proteomes" id="UP000778523">
    <property type="component" value="Unassembled WGS sequence"/>
</dbReference>
<dbReference type="InterPro" id="IPR036908">
    <property type="entry name" value="RlpA-like_sf"/>
</dbReference>
<dbReference type="PANTHER" id="PTHR34183:SF1">
    <property type="entry name" value="ENDOLYTIC PEPTIDOGLYCAN TRANSGLYCOSYLASE RLPA"/>
    <property type="match status" value="1"/>
</dbReference>
<evidence type="ECO:0000256" key="5">
    <source>
        <dbReference type="RuleBase" id="RU003495"/>
    </source>
</evidence>
<keyword evidence="9" id="KW-1185">Reference proteome</keyword>
<dbReference type="SUPFAM" id="SSF110997">
    <property type="entry name" value="Sporulation related repeat"/>
    <property type="match status" value="1"/>
</dbReference>
<gene>
    <name evidence="4" type="primary">rlpA</name>
    <name evidence="8" type="ORF">HJ583_001085</name>
</gene>
<dbReference type="HAMAP" id="MF_02071">
    <property type="entry name" value="RlpA"/>
    <property type="match status" value="1"/>
</dbReference>
<evidence type="ECO:0000256" key="1">
    <source>
        <dbReference type="ARBA" id="ARBA00022729"/>
    </source>
</evidence>
<evidence type="ECO:0000313" key="8">
    <source>
        <dbReference type="EMBL" id="NSL53609.1"/>
    </source>
</evidence>
<evidence type="ECO:0000259" key="7">
    <source>
        <dbReference type="PROSITE" id="PS51724"/>
    </source>
</evidence>
<dbReference type="Pfam" id="PF05036">
    <property type="entry name" value="SPOR"/>
    <property type="match status" value="1"/>
</dbReference>
<comment type="similarity">
    <text evidence="4 5">Belongs to the RlpA family.</text>
</comment>